<evidence type="ECO:0000313" key="3">
    <source>
        <dbReference type="Proteomes" id="UP001152622"/>
    </source>
</evidence>
<dbReference type="EMBL" id="JAINUF010000019">
    <property type="protein sequence ID" value="KAJ8337225.1"/>
    <property type="molecule type" value="Genomic_DNA"/>
</dbReference>
<feature type="region of interest" description="Disordered" evidence="1">
    <location>
        <begin position="1"/>
        <end position="50"/>
    </location>
</feature>
<evidence type="ECO:0000313" key="2">
    <source>
        <dbReference type="EMBL" id="KAJ8337225.1"/>
    </source>
</evidence>
<accession>A0A9Q1EEE2</accession>
<comment type="caution">
    <text evidence="2">The sequence shown here is derived from an EMBL/GenBank/DDBJ whole genome shotgun (WGS) entry which is preliminary data.</text>
</comment>
<gene>
    <name evidence="2" type="ORF">SKAU_G00384450</name>
</gene>
<reference evidence="2" key="1">
    <citation type="journal article" date="2023" name="Science">
        <title>Genome structures resolve the early diversification of teleost fishes.</title>
        <authorList>
            <person name="Parey E."/>
            <person name="Louis A."/>
            <person name="Montfort J."/>
            <person name="Bouchez O."/>
            <person name="Roques C."/>
            <person name="Iampietro C."/>
            <person name="Lluch J."/>
            <person name="Castinel A."/>
            <person name="Donnadieu C."/>
            <person name="Desvignes T."/>
            <person name="Floi Bucao C."/>
            <person name="Jouanno E."/>
            <person name="Wen M."/>
            <person name="Mejri S."/>
            <person name="Dirks R."/>
            <person name="Jansen H."/>
            <person name="Henkel C."/>
            <person name="Chen W.J."/>
            <person name="Zahm M."/>
            <person name="Cabau C."/>
            <person name="Klopp C."/>
            <person name="Thompson A.W."/>
            <person name="Robinson-Rechavi M."/>
            <person name="Braasch I."/>
            <person name="Lecointre G."/>
            <person name="Bobe J."/>
            <person name="Postlethwait J.H."/>
            <person name="Berthelot C."/>
            <person name="Roest Crollius H."/>
            <person name="Guiguen Y."/>
        </authorList>
    </citation>
    <scope>NUCLEOTIDE SEQUENCE</scope>
    <source>
        <strain evidence="2">WJC10195</strain>
    </source>
</reference>
<proteinExistence type="predicted"/>
<organism evidence="2 3">
    <name type="scientific">Synaphobranchus kaupii</name>
    <name type="common">Kaup's arrowtooth eel</name>
    <dbReference type="NCBI Taxonomy" id="118154"/>
    <lineage>
        <taxon>Eukaryota</taxon>
        <taxon>Metazoa</taxon>
        <taxon>Chordata</taxon>
        <taxon>Craniata</taxon>
        <taxon>Vertebrata</taxon>
        <taxon>Euteleostomi</taxon>
        <taxon>Actinopterygii</taxon>
        <taxon>Neopterygii</taxon>
        <taxon>Teleostei</taxon>
        <taxon>Anguilliformes</taxon>
        <taxon>Synaphobranchidae</taxon>
        <taxon>Synaphobranchus</taxon>
    </lineage>
</organism>
<protein>
    <submittedName>
        <fullName evidence="2">Uncharacterized protein</fullName>
    </submittedName>
</protein>
<evidence type="ECO:0000256" key="1">
    <source>
        <dbReference type="SAM" id="MobiDB-lite"/>
    </source>
</evidence>
<dbReference type="Proteomes" id="UP001152622">
    <property type="component" value="Chromosome 19"/>
</dbReference>
<feature type="compositionally biased region" description="Basic and acidic residues" evidence="1">
    <location>
        <begin position="1"/>
        <end position="15"/>
    </location>
</feature>
<name>A0A9Q1EEE2_SYNKA</name>
<sequence length="92" mass="10080">MGLDPGERSTEECGRHSRSSGADLSLGHQQEPGGSQLRSRPRGMLGKRYNDCDGWSQTRPAICTANEHMETHDICSGDDYTADLHAKGLIYC</sequence>
<dbReference type="AlphaFoldDB" id="A0A9Q1EEE2"/>
<keyword evidence="3" id="KW-1185">Reference proteome</keyword>